<feature type="domain" description="Vitellogenin" evidence="3">
    <location>
        <begin position="38"/>
        <end position="662"/>
    </location>
</feature>
<comment type="caution">
    <text evidence="2">Lacks conserved residue(s) required for the propagation of feature annotation.</text>
</comment>
<dbReference type="Gene3D" id="1.25.10.20">
    <property type="entry name" value="Vitellinogen, superhelical"/>
    <property type="match status" value="1"/>
</dbReference>
<organism evidence="4 5">
    <name type="scientific">Trichoplusia ni</name>
    <name type="common">Cabbage looper</name>
    <dbReference type="NCBI Taxonomy" id="7111"/>
    <lineage>
        <taxon>Eukaryota</taxon>
        <taxon>Metazoa</taxon>
        <taxon>Ecdysozoa</taxon>
        <taxon>Arthropoda</taxon>
        <taxon>Hexapoda</taxon>
        <taxon>Insecta</taxon>
        <taxon>Pterygota</taxon>
        <taxon>Neoptera</taxon>
        <taxon>Endopterygota</taxon>
        <taxon>Lepidoptera</taxon>
        <taxon>Glossata</taxon>
        <taxon>Ditrysia</taxon>
        <taxon>Noctuoidea</taxon>
        <taxon>Noctuidae</taxon>
        <taxon>Plusiinae</taxon>
        <taxon>Trichoplusia</taxon>
    </lineage>
</organism>
<gene>
    <name evidence="5" type="primary">LOC113505604</name>
</gene>
<dbReference type="InParanoid" id="A0A7E5WTN7"/>
<keyword evidence="1" id="KW-0732">Signal</keyword>
<dbReference type="CTD" id="41921"/>
<dbReference type="Proteomes" id="UP000322000">
    <property type="component" value="Chromosome 26"/>
</dbReference>
<dbReference type="InterPro" id="IPR050733">
    <property type="entry name" value="Vitellogenin/Apolipophorin"/>
</dbReference>
<proteinExistence type="predicted"/>
<dbReference type="OrthoDB" id="5956066at2759"/>
<dbReference type="Gene3D" id="2.30.230.10">
    <property type="entry name" value="Lipovitellin, beta-sheet shell regions, chain A"/>
    <property type="match status" value="1"/>
</dbReference>
<dbReference type="PANTHER" id="PTHR23345:SF33">
    <property type="entry name" value="CROSSVEINLESS D"/>
    <property type="match status" value="1"/>
</dbReference>
<dbReference type="FunCoup" id="A0A7E5WTN7">
    <property type="interactions" value="86"/>
</dbReference>
<dbReference type="InterPro" id="IPR001747">
    <property type="entry name" value="Vitellogenin_N"/>
</dbReference>
<evidence type="ECO:0000259" key="3">
    <source>
        <dbReference type="PROSITE" id="PS51211"/>
    </source>
</evidence>
<dbReference type="SMART" id="SM01169">
    <property type="entry name" value="DUF1943"/>
    <property type="match status" value="1"/>
</dbReference>
<dbReference type="GeneID" id="113505604"/>
<dbReference type="InterPro" id="IPR015819">
    <property type="entry name" value="Lipid_transp_b-sht_shell"/>
</dbReference>
<dbReference type="PANTHER" id="PTHR23345">
    <property type="entry name" value="VITELLOGENIN-RELATED"/>
    <property type="match status" value="1"/>
</dbReference>
<dbReference type="Pfam" id="PF09172">
    <property type="entry name" value="Vit_open_b-sht"/>
    <property type="match status" value="1"/>
</dbReference>
<evidence type="ECO:0000313" key="4">
    <source>
        <dbReference type="Proteomes" id="UP000322000"/>
    </source>
</evidence>
<sequence length="1347" mass="152705">MRFFLLQIKFGMHIKVFLIFIVAITCSSTLDTGLKLLFPQQHREYVYVLKSNVSSGTWNPRKSNTYWQLEGNLRIQVYDNFTKARMSLVNLVKTVCCTGFGSVRDHETPEDMFLKEPWELEYQENGYIKYIYVGAQEPAWSVNLKRAISINFQLTKNSGTYSVNEPCLDDICTMIYLSKGSIIKKYTSRRIPTPRSRNSWSSVPWTSEYTGRVIIDSVSSAERTYEVDDFRGLSSVELRGSYQYKTHDHILAVNTDLSLSYDHDRAARSVEKMNLQQTTIQYVASDFRDPSNGIRNLSQGYLKNTTYEILLKIARKGIDADNIVRNASLIHSLDFIDLLNTISRLNYETLIHLFDDLVLGTSYELETARNIFIEVLPQARSDACVRFIKYLVLEEKEKVEDAALLSLIRKLPFNVASPTQALLEELEVLSKLGLDFPPDIRHAGILSFATLLHKTMGTSQVKQDYFDNIVVKYFRMYSDCPQYLDRMIWLQGLCNIGYSADSYTRIIHTDPTRNRHERIWAALAGDPKIEDPFVILETSLPIITNDTESIQLRIIALHTFLSSSNIRESDFMFIHNYIRNCDNNQLKRFWFATVKNLEANKYFSGYRVTSFYVPFIVNQIPNPDPLYWATHNYIISSQEEDSAASLQVFSVGDPEGVLPNFVAIKLCTGGRRPFKADVYVITEGVATSVFRKFNNFNTKSLKVEDLVQVLRSMKAWAVKVPHKVHIDIVIKIHDRTVFATHMNQSKFESGSGEDLAYIEDFLRFGSHINQQIVYYPFQTDVNIPSEIGTPIRLQSTILSFTSIRGNLTAPSAQDSNWKNDLHIRYQGTSVTTLSTHGPLLQSLHSARIQQSLVAHLPMKFNVSYSYPDQLLELTWPNPGAQQGGVAMHSRAQIAVETSSLKTTSTVTAGDDGLAAIDNNSVFFDCERPMTGAEVLDKLLTSKTNHYDFLTSIQPSLIILNSILLFTSPPSGSCGLILPPQHLMKTENDVLLMKVQLNHVSVNEDTTKFDLSLLLNYYSQAEPKKVFFEMEAVTKIENSGGNANIQLTVHGLQPGNDNVTKKEWTICLREQDISHASSDQDISIHPASYEGHLTLTYSGNKSDCFESGPASELTLKYKGVPQNLYGKLERYFEVKIFGSNLSEMGVLESDLVTQTALGQLVRSYSREPLNMTAVIKERNGLASVSVNKGADMQFKSDNFAWLLDSWTDMQIMKTLGLYRECRVQDNFVQLLFGGSRHQMTSDCAESVVLADCTESPKFAVIRVKDGVKVYTGGFYILAKIQDDQMVMDNSHGGNHFWVTHIRNTVKIVSRSTDLQVFYNQQELVILVPHIYLDTVCGLCTNVHTMYQC</sequence>
<dbReference type="Pfam" id="PF01347">
    <property type="entry name" value="Vitellogenin_N"/>
    <property type="match status" value="1"/>
</dbReference>
<dbReference type="SUPFAM" id="SSF56968">
    <property type="entry name" value="Lipovitellin-phosvitin complex, beta-sheet shell regions"/>
    <property type="match status" value="2"/>
</dbReference>
<dbReference type="InterPro" id="IPR015816">
    <property type="entry name" value="Vitellinogen_b-sht_N"/>
</dbReference>
<dbReference type="PROSITE" id="PS51211">
    <property type="entry name" value="VITELLOGENIN"/>
    <property type="match status" value="1"/>
</dbReference>
<dbReference type="InterPro" id="IPR011030">
    <property type="entry name" value="Lipovitellin_superhlx_dom"/>
</dbReference>
<name>A0A7E5WTN7_TRINI</name>
<evidence type="ECO:0000256" key="2">
    <source>
        <dbReference type="PROSITE-ProRule" id="PRU00557"/>
    </source>
</evidence>
<evidence type="ECO:0000256" key="1">
    <source>
        <dbReference type="ARBA" id="ARBA00022729"/>
    </source>
</evidence>
<accession>A0A7E5WTN7</accession>
<dbReference type="RefSeq" id="XP_026744190.1">
    <property type="nucleotide sequence ID" value="XM_026888389.1"/>
</dbReference>
<reference evidence="5" key="1">
    <citation type="submission" date="2025-08" db="UniProtKB">
        <authorList>
            <consortium name="RefSeq"/>
        </authorList>
    </citation>
    <scope>IDENTIFICATION</scope>
</reference>
<keyword evidence="4" id="KW-1185">Reference proteome</keyword>
<dbReference type="GO" id="GO:0005319">
    <property type="term" value="F:lipid transporter activity"/>
    <property type="evidence" value="ECO:0007669"/>
    <property type="project" value="InterPro"/>
</dbReference>
<protein>
    <submittedName>
        <fullName evidence="5">Uncharacterized protein LOC113505604</fullName>
    </submittedName>
</protein>
<dbReference type="SMART" id="SM00638">
    <property type="entry name" value="LPD_N"/>
    <property type="match status" value="1"/>
</dbReference>
<dbReference type="InterPro" id="IPR015255">
    <property type="entry name" value="Vitellinogen_open_b-sht"/>
</dbReference>
<evidence type="ECO:0000313" key="5">
    <source>
        <dbReference type="RefSeq" id="XP_026744190.1"/>
    </source>
</evidence>
<dbReference type="KEGG" id="tnl:113505604"/>
<dbReference type="SUPFAM" id="SSF48431">
    <property type="entry name" value="Lipovitellin-phosvitin complex, superhelical domain"/>
    <property type="match status" value="1"/>
</dbReference>